<dbReference type="Proteomes" id="UP000061457">
    <property type="component" value="Chromosome I"/>
</dbReference>
<dbReference type="OrthoDB" id="6286446at2"/>
<dbReference type="Pfam" id="PF10282">
    <property type="entry name" value="Lactonase"/>
    <property type="match status" value="1"/>
</dbReference>
<evidence type="ECO:0000256" key="1">
    <source>
        <dbReference type="SAM" id="SignalP"/>
    </source>
</evidence>
<feature type="chain" id="PRO_5006601006" evidence="1">
    <location>
        <begin position="27"/>
        <end position="402"/>
    </location>
</feature>
<reference evidence="2 3" key="1">
    <citation type="submission" date="2015-11" db="EMBL/GenBank/DDBJ databases">
        <authorList>
            <person name="Zhang Y."/>
            <person name="Guo Z."/>
        </authorList>
    </citation>
    <scope>NUCLEOTIDE SEQUENCE [LARGE SCALE GENOMIC DNA]</scope>
    <source>
        <strain evidence="2 3">KCTC 12086</strain>
    </source>
</reference>
<keyword evidence="3" id="KW-1185">Reference proteome</keyword>
<dbReference type="Gene3D" id="2.130.10.10">
    <property type="entry name" value="YVTN repeat-like/Quinoprotein amine dehydrogenase"/>
    <property type="match status" value="1"/>
</dbReference>
<dbReference type="SUPFAM" id="SSF63825">
    <property type="entry name" value="YWTD domain"/>
    <property type="match status" value="1"/>
</dbReference>
<feature type="signal peptide" evidence="1">
    <location>
        <begin position="1"/>
        <end position="26"/>
    </location>
</feature>
<dbReference type="KEGG" id="pphe:PP2015_2228"/>
<gene>
    <name evidence="2" type="ORF">PP2015_2228</name>
</gene>
<evidence type="ECO:0000313" key="3">
    <source>
        <dbReference type="Proteomes" id="UP000061457"/>
    </source>
</evidence>
<protein>
    <submittedName>
        <fullName evidence="2">Hemolysin-type calcium-binding protein</fullName>
    </submittedName>
</protein>
<dbReference type="InterPro" id="IPR015943">
    <property type="entry name" value="WD40/YVTN_repeat-like_dom_sf"/>
</dbReference>
<dbReference type="PATRIC" id="fig|161398.10.peg.2267"/>
<dbReference type="RefSeq" id="WP_058030434.1">
    <property type="nucleotide sequence ID" value="NZ_CP013187.1"/>
</dbReference>
<dbReference type="AlphaFoldDB" id="A0A0S2K3T8"/>
<sequence length="402" mass="44334">MTLRSLFSTNKLIALAVTLSSSYVSANDACLEGLFAVDRYAEQGKNALYHIDLANKSYSKMSGTSLPASNLAATNTQLIMMQRLSEETNASKIYQYDLSSGETTEIADTTSYPIKRSVVSPDGSFLLATSQTYMYQFDLETGDKTVLGKMQTNDASWDDFAHGDITYSIDGNTVYVLNAKSLYILDESNMQLDKIGEHNLNWPSGIATANDGQLYVSARNSGENAKIYKIDPQTAEAEFVMEGPEHIADLTYVSECGNPLLTIADEFQQEVDAAKAFWEEQNIGSAAANVTSFKDGSFNFNESGYLVESKDKLNKHNKNTKKPNSNRCARLWNNLLDHKYTLNRSGAGRKKSNGDTKWYHSTADGAFKVSKAKKGVCTYTLNDNDSLKLNYDSNTGLVSIVK</sequence>
<name>A0A0S2K3T8_9GAMM</name>
<accession>A0A0S2K3T8</accession>
<proteinExistence type="predicted"/>
<keyword evidence="1" id="KW-0732">Signal</keyword>
<dbReference type="EMBL" id="CP013187">
    <property type="protein sequence ID" value="ALO42725.1"/>
    <property type="molecule type" value="Genomic_DNA"/>
</dbReference>
<organism evidence="2 3">
    <name type="scientific">Pseudoalteromonas phenolica</name>
    <dbReference type="NCBI Taxonomy" id="161398"/>
    <lineage>
        <taxon>Bacteria</taxon>
        <taxon>Pseudomonadati</taxon>
        <taxon>Pseudomonadota</taxon>
        <taxon>Gammaproteobacteria</taxon>
        <taxon>Alteromonadales</taxon>
        <taxon>Pseudoalteromonadaceae</taxon>
        <taxon>Pseudoalteromonas</taxon>
    </lineage>
</organism>
<evidence type="ECO:0000313" key="2">
    <source>
        <dbReference type="EMBL" id="ALO42725.1"/>
    </source>
</evidence>
<dbReference type="InterPro" id="IPR019405">
    <property type="entry name" value="Lactonase_7-beta_prop"/>
</dbReference>